<comment type="caution">
    <text evidence="1">The sequence shown here is derived from an EMBL/GenBank/DDBJ whole genome shotgun (WGS) entry which is preliminary data.</text>
</comment>
<gene>
    <name evidence="1" type="ORF">HJG63_009102</name>
</gene>
<evidence type="ECO:0000313" key="2">
    <source>
        <dbReference type="Proteomes" id="UP000593571"/>
    </source>
</evidence>
<name>A0A7J8CIG0_ROUAE</name>
<reference evidence="1 2" key="1">
    <citation type="journal article" date="2020" name="Nature">
        <title>Six reference-quality genomes reveal evolution of bat adaptations.</title>
        <authorList>
            <person name="Jebb D."/>
            <person name="Huang Z."/>
            <person name="Pippel M."/>
            <person name="Hughes G.M."/>
            <person name="Lavrichenko K."/>
            <person name="Devanna P."/>
            <person name="Winkler S."/>
            <person name="Jermiin L.S."/>
            <person name="Skirmuntt E.C."/>
            <person name="Katzourakis A."/>
            <person name="Burkitt-Gray L."/>
            <person name="Ray D.A."/>
            <person name="Sullivan K.A.M."/>
            <person name="Roscito J.G."/>
            <person name="Kirilenko B.M."/>
            <person name="Davalos L.M."/>
            <person name="Corthals A.P."/>
            <person name="Power M.L."/>
            <person name="Jones G."/>
            <person name="Ransome R.D."/>
            <person name="Dechmann D.K.N."/>
            <person name="Locatelli A.G."/>
            <person name="Puechmaille S.J."/>
            <person name="Fedrigo O."/>
            <person name="Jarvis E.D."/>
            <person name="Hiller M."/>
            <person name="Vernes S.C."/>
            <person name="Myers E.W."/>
            <person name="Teeling E.C."/>
        </authorList>
    </citation>
    <scope>NUCLEOTIDE SEQUENCE [LARGE SCALE GENOMIC DNA]</scope>
    <source>
        <strain evidence="1">MRouAeg1</strain>
        <tissue evidence="1">Muscle</tissue>
    </source>
</reference>
<dbReference type="AlphaFoldDB" id="A0A7J8CIG0"/>
<dbReference type="EMBL" id="JACASE010000014">
    <property type="protein sequence ID" value="KAF6410617.1"/>
    <property type="molecule type" value="Genomic_DNA"/>
</dbReference>
<organism evidence="1 2">
    <name type="scientific">Rousettus aegyptiacus</name>
    <name type="common">Egyptian fruit bat</name>
    <name type="synonym">Pteropus aegyptiacus</name>
    <dbReference type="NCBI Taxonomy" id="9407"/>
    <lineage>
        <taxon>Eukaryota</taxon>
        <taxon>Metazoa</taxon>
        <taxon>Chordata</taxon>
        <taxon>Craniata</taxon>
        <taxon>Vertebrata</taxon>
        <taxon>Euteleostomi</taxon>
        <taxon>Mammalia</taxon>
        <taxon>Eutheria</taxon>
        <taxon>Laurasiatheria</taxon>
        <taxon>Chiroptera</taxon>
        <taxon>Yinpterochiroptera</taxon>
        <taxon>Pteropodoidea</taxon>
        <taxon>Pteropodidae</taxon>
        <taxon>Rousettinae</taxon>
        <taxon>Rousettus</taxon>
    </lineage>
</organism>
<protein>
    <submittedName>
        <fullName evidence="1">Uncharacterized protein</fullName>
    </submittedName>
</protein>
<dbReference type="Proteomes" id="UP000593571">
    <property type="component" value="Unassembled WGS sequence"/>
</dbReference>
<evidence type="ECO:0000313" key="1">
    <source>
        <dbReference type="EMBL" id="KAF6410617.1"/>
    </source>
</evidence>
<keyword evidence="2" id="KW-1185">Reference proteome</keyword>
<proteinExistence type="predicted"/>
<accession>A0A7J8CIG0</accession>
<sequence>MLWVWAGEWGAARDGPQPRPLASDSSWWSCPCSLVSSLCLRLGFSPWVIGHSLICLYPGVSLCPIFPCVLPSCIWFLLPGADAAYSHRSPRIWSRFPGTFLHPLAPPPWHVPSPLSSNYISGILSP</sequence>